<evidence type="ECO:0000313" key="4">
    <source>
        <dbReference type="Proteomes" id="UP000335636"/>
    </source>
</evidence>
<comment type="caution">
    <text evidence="3">The sequence shown here is derived from an EMBL/GenBank/DDBJ whole genome shotgun (WGS) entry which is preliminary data.</text>
</comment>
<proteinExistence type="predicted"/>
<reference evidence="3" key="1">
    <citation type="submission" date="2019-04" db="EMBL/GenBank/DDBJ databases">
        <authorList>
            <person name="Alioto T."/>
            <person name="Alioto T."/>
        </authorList>
    </citation>
    <scope>NUCLEOTIDE SEQUENCE [LARGE SCALE GENOMIC DNA]</scope>
</reference>
<evidence type="ECO:0000313" key="3">
    <source>
        <dbReference type="EMBL" id="VTJ57070.1"/>
    </source>
</evidence>
<organism evidence="3 4">
    <name type="scientific">Marmota monax</name>
    <name type="common">Woodchuck</name>
    <dbReference type="NCBI Taxonomy" id="9995"/>
    <lineage>
        <taxon>Eukaryota</taxon>
        <taxon>Metazoa</taxon>
        <taxon>Chordata</taxon>
        <taxon>Craniata</taxon>
        <taxon>Vertebrata</taxon>
        <taxon>Euteleostomi</taxon>
        <taxon>Mammalia</taxon>
        <taxon>Eutheria</taxon>
        <taxon>Euarchontoglires</taxon>
        <taxon>Glires</taxon>
        <taxon>Rodentia</taxon>
        <taxon>Sciuromorpha</taxon>
        <taxon>Sciuridae</taxon>
        <taxon>Xerinae</taxon>
        <taxon>Marmotini</taxon>
        <taxon>Marmota</taxon>
    </lineage>
</organism>
<name>A0A5E4AJB2_MARMO</name>
<evidence type="ECO:0000256" key="1">
    <source>
        <dbReference type="SAM" id="MobiDB-lite"/>
    </source>
</evidence>
<feature type="domain" description="Parkin RING/Ubox like zinc-binding" evidence="2">
    <location>
        <begin position="88"/>
        <end position="117"/>
    </location>
</feature>
<feature type="region of interest" description="Disordered" evidence="1">
    <location>
        <begin position="15"/>
        <end position="50"/>
    </location>
</feature>
<dbReference type="AlphaFoldDB" id="A0A5E4AJB2"/>
<dbReference type="Pfam" id="PF17976">
    <property type="entry name" value="zf-RING_12"/>
    <property type="match status" value="1"/>
</dbReference>
<sequence length="157" mass="16862">MQNCDLEQQSIVHIVQRSRRGQEADAPGGDEPRTALGGPEREPKSLTRVDLSSSVLPADSVGLAVVLDTGSRRDSTAAGGPGRPTYNSFYVYCKGPCQGVQPGKLRVRCGTCRCPLFPLCLDVLSLVLAPAPFQLVTSRGSPLLGKDRRYIRVHCGI</sequence>
<keyword evidence="4" id="KW-1185">Reference proteome</keyword>
<dbReference type="Proteomes" id="UP000335636">
    <property type="component" value="Unassembled WGS sequence"/>
</dbReference>
<gene>
    <name evidence="3" type="ORF">MONAX_5E018979</name>
</gene>
<dbReference type="InterPro" id="IPR041565">
    <property type="entry name" value="Parkin_Znf-RING"/>
</dbReference>
<protein>
    <recommendedName>
        <fullName evidence="2">Parkin RING/Ubox like zinc-binding domain-containing protein</fullName>
    </recommendedName>
</protein>
<evidence type="ECO:0000259" key="2">
    <source>
        <dbReference type="Pfam" id="PF17976"/>
    </source>
</evidence>
<accession>A0A5E4AJB2</accession>
<dbReference type="EMBL" id="CABDUW010000074">
    <property type="protein sequence ID" value="VTJ57070.1"/>
    <property type="molecule type" value="Genomic_DNA"/>
</dbReference>